<dbReference type="PANTHER" id="PTHR32089">
    <property type="entry name" value="METHYL-ACCEPTING CHEMOTAXIS PROTEIN MCPB"/>
    <property type="match status" value="1"/>
</dbReference>
<evidence type="ECO:0000256" key="5">
    <source>
        <dbReference type="SAM" id="MobiDB-lite"/>
    </source>
</evidence>
<dbReference type="PROSITE" id="PS50111">
    <property type="entry name" value="CHEMOTAXIS_TRANSDUC_2"/>
    <property type="match status" value="1"/>
</dbReference>
<evidence type="ECO:0000256" key="3">
    <source>
        <dbReference type="ARBA" id="ARBA00029447"/>
    </source>
</evidence>
<feature type="domain" description="Methyl-accepting transducer" evidence="7">
    <location>
        <begin position="259"/>
        <end position="495"/>
    </location>
</feature>
<feature type="transmembrane region" description="Helical" evidence="6">
    <location>
        <begin position="61"/>
        <end position="80"/>
    </location>
</feature>
<organism evidence="8 9">
    <name type="scientific">Ferrimonas sediminicola</name>
    <dbReference type="NCBI Taxonomy" id="2569538"/>
    <lineage>
        <taxon>Bacteria</taxon>
        <taxon>Pseudomonadati</taxon>
        <taxon>Pseudomonadota</taxon>
        <taxon>Gammaproteobacteria</taxon>
        <taxon>Alteromonadales</taxon>
        <taxon>Ferrimonadaceae</taxon>
        <taxon>Ferrimonas</taxon>
    </lineage>
</organism>
<dbReference type="Pfam" id="PF00015">
    <property type="entry name" value="MCPsignal"/>
    <property type="match status" value="1"/>
</dbReference>
<dbReference type="PANTHER" id="PTHR32089:SF65">
    <property type="entry name" value="CHEMOTAXIS SIGNAL TRANSDUCTION SYSTEM METHYL ACCEPTING SENSORY TRANSDUCER"/>
    <property type="match status" value="1"/>
</dbReference>
<comment type="similarity">
    <text evidence="3">Belongs to the methyl-accepting chemotaxis (MCP) protein family.</text>
</comment>
<dbReference type="OrthoDB" id="6757190at2"/>
<gene>
    <name evidence="8" type="ORF">FCL40_12255</name>
</gene>
<dbReference type="GO" id="GO:0007165">
    <property type="term" value="P:signal transduction"/>
    <property type="evidence" value="ECO:0007669"/>
    <property type="project" value="UniProtKB-KW"/>
</dbReference>
<evidence type="ECO:0000313" key="9">
    <source>
        <dbReference type="Proteomes" id="UP000305674"/>
    </source>
</evidence>
<feature type="compositionally biased region" description="Basic and acidic residues" evidence="5">
    <location>
        <begin position="305"/>
        <end position="318"/>
    </location>
</feature>
<evidence type="ECO:0000256" key="6">
    <source>
        <dbReference type="SAM" id="Phobius"/>
    </source>
</evidence>
<dbReference type="SUPFAM" id="SSF58104">
    <property type="entry name" value="Methyl-accepting chemotaxis protein (MCP) signaling domain"/>
    <property type="match status" value="1"/>
</dbReference>
<dbReference type="FunFam" id="1.10.287.950:FF:000001">
    <property type="entry name" value="Methyl-accepting chemotaxis sensory transducer"/>
    <property type="match status" value="1"/>
</dbReference>
<dbReference type="InterPro" id="IPR004089">
    <property type="entry name" value="MCPsignal_dom"/>
</dbReference>
<keyword evidence="9" id="KW-1185">Reference proteome</keyword>
<dbReference type="Gene3D" id="1.10.287.950">
    <property type="entry name" value="Methyl-accepting chemotaxis protein"/>
    <property type="match status" value="1"/>
</dbReference>
<dbReference type="InterPro" id="IPR004090">
    <property type="entry name" value="Chemotax_Me-accpt_rcpt"/>
</dbReference>
<dbReference type="EMBL" id="SWCI01000007">
    <property type="protein sequence ID" value="TKB48476.1"/>
    <property type="molecule type" value="Genomic_DNA"/>
</dbReference>
<evidence type="ECO:0000256" key="2">
    <source>
        <dbReference type="ARBA" id="ARBA00023224"/>
    </source>
</evidence>
<evidence type="ECO:0000313" key="8">
    <source>
        <dbReference type="EMBL" id="TKB48476.1"/>
    </source>
</evidence>
<dbReference type="GO" id="GO:0006935">
    <property type="term" value="P:chemotaxis"/>
    <property type="evidence" value="ECO:0007669"/>
    <property type="project" value="InterPro"/>
</dbReference>
<dbReference type="SMART" id="SM00283">
    <property type="entry name" value="MA"/>
    <property type="match status" value="1"/>
</dbReference>
<sequence length="531" mass="58528">MRVMFVTPVTIGVKFAKDHPTRFDILSKWSLFFLKRAHMSDTYKPSWLERLLITLSLREKFALLAVFPLLGFVIIAGAVYTKVQDELVLAHQQEQQQQVAQLSKLLTPLTAEQRQGLVNTLDNVTLVPQSSDRNLAQAARRGLSLVDERQVRSAALVGDQILVSSEAYQVDEQMLNIFKTPMILIICVALFCTFWAVVVRRFVLGAMDYMREVMAKACANDLTVRLNFVPGRDDFRPLANSIDELIDTRRNVVLSLRTISDSINQSAHQVLNQMQTSSEMAVGQRQHLDSLASAMEEMSATVREVASHAEHTADETRQANEQSQHGHHNLKQTITAIESLVADVHNASAAVNQVHSNAAKIDEVVTTINAISEQTNLLALNAAIEAARAGEQGRGFAVVADEVRNLAARTQAATVEIQTMIEELQTGTQSLEQVMTSTVERAESGRELVSQAGDDLNKITQHSERVNSMSAQIATAAEQQTAVANEIAASLTQVRNQSHEVEVAANESRQGCDSLTRTADDLKGRLANLRT</sequence>
<dbReference type="GO" id="GO:0016020">
    <property type="term" value="C:membrane"/>
    <property type="evidence" value="ECO:0007669"/>
    <property type="project" value="UniProtKB-SubCell"/>
</dbReference>
<name>A0A4U1BD41_9GAMM</name>
<keyword evidence="2 4" id="KW-0807">Transducer</keyword>
<feature type="region of interest" description="Disordered" evidence="5">
    <location>
        <begin position="304"/>
        <end position="328"/>
    </location>
</feature>
<dbReference type="PRINTS" id="PR00260">
    <property type="entry name" value="CHEMTRNSDUCR"/>
</dbReference>
<dbReference type="CDD" id="cd11386">
    <property type="entry name" value="MCP_signal"/>
    <property type="match status" value="1"/>
</dbReference>
<dbReference type="GO" id="GO:0004888">
    <property type="term" value="F:transmembrane signaling receptor activity"/>
    <property type="evidence" value="ECO:0007669"/>
    <property type="project" value="InterPro"/>
</dbReference>
<dbReference type="AlphaFoldDB" id="A0A4U1BD41"/>
<evidence type="ECO:0000256" key="4">
    <source>
        <dbReference type="PROSITE-ProRule" id="PRU00284"/>
    </source>
</evidence>
<comment type="caution">
    <text evidence="8">The sequence shown here is derived from an EMBL/GenBank/DDBJ whole genome shotgun (WGS) entry which is preliminary data.</text>
</comment>
<keyword evidence="6" id="KW-0472">Membrane</keyword>
<protein>
    <submittedName>
        <fullName evidence="8">Methyl-accepting chemotaxis protein</fullName>
    </submittedName>
</protein>
<reference evidence="8 9" key="1">
    <citation type="submission" date="2019-04" db="EMBL/GenBank/DDBJ databases">
        <authorList>
            <person name="Hwang J.C."/>
        </authorList>
    </citation>
    <scope>NUCLEOTIDE SEQUENCE [LARGE SCALE GENOMIC DNA]</scope>
    <source>
        <strain evidence="8 9">IMCC35001</strain>
    </source>
</reference>
<accession>A0A4U1BD41</accession>
<dbReference type="Proteomes" id="UP000305674">
    <property type="component" value="Unassembled WGS sequence"/>
</dbReference>
<evidence type="ECO:0000259" key="7">
    <source>
        <dbReference type="PROSITE" id="PS50111"/>
    </source>
</evidence>
<comment type="subcellular location">
    <subcellularLocation>
        <location evidence="1">Membrane</location>
    </subcellularLocation>
</comment>
<keyword evidence="6" id="KW-0812">Transmembrane</keyword>
<proteinExistence type="inferred from homology"/>
<feature type="transmembrane region" description="Helical" evidence="6">
    <location>
        <begin position="182"/>
        <end position="203"/>
    </location>
</feature>
<keyword evidence="6" id="KW-1133">Transmembrane helix</keyword>
<evidence type="ECO:0000256" key="1">
    <source>
        <dbReference type="ARBA" id="ARBA00004370"/>
    </source>
</evidence>